<feature type="transmembrane region" description="Helical" evidence="11">
    <location>
        <begin position="125"/>
        <end position="147"/>
    </location>
</feature>
<dbReference type="PROSITE" id="PS50283">
    <property type="entry name" value="NA_SOLUT_SYMP_3"/>
    <property type="match status" value="1"/>
</dbReference>
<dbReference type="NCBIfam" id="TIGR00813">
    <property type="entry name" value="sss"/>
    <property type="match status" value="1"/>
</dbReference>
<dbReference type="InterPro" id="IPR011849">
    <property type="entry name" value="Na/pantothenate_symporter"/>
</dbReference>
<proteinExistence type="inferred from homology"/>
<dbReference type="PANTHER" id="PTHR48086:SF4">
    <property type="entry name" value="SODIUM_PANTOTHENATE SYMPORTER"/>
    <property type="match status" value="1"/>
</dbReference>
<comment type="caution">
    <text evidence="12">The sequence shown here is derived from an EMBL/GenBank/DDBJ whole genome shotgun (WGS) entry which is preliminary data.</text>
</comment>
<protein>
    <submittedName>
        <fullName evidence="12">Sodium/pantothenate symporter</fullName>
    </submittedName>
</protein>
<evidence type="ECO:0000256" key="5">
    <source>
        <dbReference type="ARBA" id="ARBA00022692"/>
    </source>
</evidence>
<dbReference type="InterPro" id="IPR001734">
    <property type="entry name" value="Na/solute_symporter"/>
</dbReference>
<dbReference type="PROSITE" id="PS00456">
    <property type="entry name" value="NA_SOLUT_SYMP_1"/>
    <property type="match status" value="1"/>
</dbReference>
<keyword evidence="8 11" id="KW-0472">Membrane</keyword>
<dbReference type="InterPro" id="IPR018212">
    <property type="entry name" value="Na/solute_symporter_CS"/>
</dbReference>
<name>A0A431WF43_9GAMM</name>
<evidence type="ECO:0000256" key="4">
    <source>
        <dbReference type="ARBA" id="ARBA00022475"/>
    </source>
</evidence>
<comment type="similarity">
    <text evidence="2 10">Belongs to the sodium:solute symporter (SSF) (TC 2.A.21) family.</text>
</comment>
<feature type="transmembrane region" description="Helical" evidence="11">
    <location>
        <begin position="368"/>
        <end position="386"/>
    </location>
</feature>
<feature type="transmembrane region" description="Helical" evidence="11">
    <location>
        <begin position="276"/>
        <end position="300"/>
    </location>
</feature>
<keyword evidence="7 11" id="KW-1133">Transmembrane helix</keyword>
<keyword evidence="13" id="KW-1185">Reference proteome</keyword>
<keyword evidence="3" id="KW-0813">Transport</keyword>
<dbReference type="GO" id="GO:0005886">
    <property type="term" value="C:plasma membrane"/>
    <property type="evidence" value="ECO:0007669"/>
    <property type="project" value="TreeGrafter"/>
</dbReference>
<evidence type="ECO:0000256" key="7">
    <source>
        <dbReference type="ARBA" id="ARBA00022989"/>
    </source>
</evidence>
<keyword evidence="6" id="KW-0769">Symport</keyword>
<accession>A0A431WF43</accession>
<evidence type="ECO:0000256" key="11">
    <source>
        <dbReference type="SAM" id="Phobius"/>
    </source>
</evidence>
<dbReference type="EMBL" id="RXNV01000001">
    <property type="protein sequence ID" value="RTR34172.1"/>
    <property type="molecule type" value="Genomic_DNA"/>
</dbReference>
<organism evidence="12 13">
    <name type="scientific">Shewanella atlantica</name>
    <dbReference type="NCBI Taxonomy" id="271099"/>
    <lineage>
        <taxon>Bacteria</taxon>
        <taxon>Pseudomonadati</taxon>
        <taxon>Pseudomonadota</taxon>
        <taxon>Gammaproteobacteria</taxon>
        <taxon>Alteromonadales</taxon>
        <taxon>Shewanellaceae</taxon>
        <taxon>Shewanella</taxon>
    </lineage>
</organism>
<dbReference type="Gene3D" id="1.20.1730.10">
    <property type="entry name" value="Sodium/glucose cotransporter"/>
    <property type="match status" value="1"/>
</dbReference>
<evidence type="ECO:0000256" key="6">
    <source>
        <dbReference type="ARBA" id="ARBA00022847"/>
    </source>
</evidence>
<dbReference type="PANTHER" id="PTHR48086">
    <property type="entry name" value="SODIUM/PROLINE SYMPORTER-RELATED"/>
    <property type="match status" value="1"/>
</dbReference>
<evidence type="ECO:0000313" key="13">
    <source>
        <dbReference type="Proteomes" id="UP000282060"/>
    </source>
</evidence>
<evidence type="ECO:0000313" key="12">
    <source>
        <dbReference type="EMBL" id="RTR34172.1"/>
    </source>
</evidence>
<feature type="transmembrane region" description="Helical" evidence="11">
    <location>
        <begin position="392"/>
        <end position="417"/>
    </location>
</feature>
<comment type="subcellular location">
    <subcellularLocation>
        <location evidence="1">Membrane</location>
        <topology evidence="1">Multi-pass membrane protein</topology>
    </subcellularLocation>
</comment>
<feature type="transmembrane region" description="Helical" evidence="11">
    <location>
        <begin position="189"/>
        <end position="207"/>
    </location>
</feature>
<dbReference type="GO" id="GO:0015293">
    <property type="term" value="F:symporter activity"/>
    <property type="evidence" value="ECO:0007669"/>
    <property type="project" value="UniProtKB-KW"/>
</dbReference>
<dbReference type="RefSeq" id="WP_126503164.1">
    <property type="nucleotide sequence ID" value="NZ_RXNV01000001.1"/>
</dbReference>
<feature type="transmembrane region" description="Helical" evidence="11">
    <location>
        <begin position="424"/>
        <end position="439"/>
    </location>
</feature>
<keyword evidence="5 11" id="KW-0812">Transmembrane</keyword>
<keyword evidence="9" id="KW-0739">Sodium transport</keyword>
<dbReference type="OrthoDB" id="9789704at2"/>
<dbReference type="GO" id="GO:0036376">
    <property type="term" value="P:sodium ion export across plasma membrane"/>
    <property type="evidence" value="ECO:0007669"/>
    <property type="project" value="InterPro"/>
</dbReference>
<keyword evidence="9" id="KW-0915">Sodium</keyword>
<feature type="transmembrane region" description="Helical" evidence="11">
    <location>
        <begin position="6"/>
        <end position="26"/>
    </location>
</feature>
<feature type="transmembrane region" description="Helical" evidence="11">
    <location>
        <begin position="159"/>
        <end position="177"/>
    </location>
</feature>
<gene>
    <name evidence="12" type="ORF">EKG39_00375</name>
</gene>
<keyword evidence="9" id="KW-0406">Ion transport</keyword>
<reference evidence="12 13" key="1">
    <citation type="submission" date="2018-12" db="EMBL/GenBank/DDBJ databases">
        <authorList>
            <person name="Yu L."/>
        </authorList>
    </citation>
    <scope>NUCLEOTIDE SEQUENCE [LARGE SCALE GENOMIC DNA]</scope>
    <source>
        <strain evidence="12 13">HAW-EB5</strain>
    </source>
</reference>
<feature type="transmembrane region" description="Helical" evidence="11">
    <location>
        <begin position="320"/>
        <end position="347"/>
    </location>
</feature>
<dbReference type="GO" id="GO:0015081">
    <property type="term" value="F:sodium ion transmembrane transporter activity"/>
    <property type="evidence" value="ECO:0007669"/>
    <property type="project" value="InterPro"/>
</dbReference>
<keyword evidence="4" id="KW-1003">Cell membrane</keyword>
<evidence type="ECO:0000256" key="2">
    <source>
        <dbReference type="ARBA" id="ARBA00006434"/>
    </source>
</evidence>
<feature type="transmembrane region" description="Helical" evidence="11">
    <location>
        <begin position="46"/>
        <end position="68"/>
    </location>
</feature>
<dbReference type="Proteomes" id="UP000282060">
    <property type="component" value="Unassembled WGS sequence"/>
</dbReference>
<dbReference type="InterPro" id="IPR050277">
    <property type="entry name" value="Sodium:Solute_Symporter"/>
</dbReference>
<feature type="transmembrane region" description="Helical" evidence="11">
    <location>
        <begin position="242"/>
        <end position="264"/>
    </location>
</feature>
<evidence type="ECO:0000256" key="3">
    <source>
        <dbReference type="ARBA" id="ARBA00022448"/>
    </source>
</evidence>
<dbReference type="InterPro" id="IPR038377">
    <property type="entry name" value="Na/Glc_symporter_sf"/>
</dbReference>
<evidence type="ECO:0000256" key="8">
    <source>
        <dbReference type="ARBA" id="ARBA00023136"/>
    </source>
</evidence>
<feature type="transmembrane region" description="Helical" evidence="11">
    <location>
        <begin position="445"/>
        <end position="466"/>
    </location>
</feature>
<dbReference type="NCBIfam" id="TIGR02119">
    <property type="entry name" value="panF"/>
    <property type="match status" value="1"/>
</dbReference>
<feature type="transmembrane region" description="Helical" evidence="11">
    <location>
        <begin position="80"/>
        <end position="104"/>
    </location>
</feature>
<evidence type="ECO:0000256" key="1">
    <source>
        <dbReference type="ARBA" id="ARBA00004141"/>
    </source>
</evidence>
<dbReference type="GO" id="GO:0015233">
    <property type="term" value="F:pantothenate transmembrane transporter activity"/>
    <property type="evidence" value="ECO:0007669"/>
    <property type="project" value="InterPro"/>
</dbReference>
<evidence type="ECO:0000256" key="10">
    <source>
        <dbReference type="RuleBase" id="RU362091"/>
    </source>
</evidence>
<sequence length="483" mass="52949">MINLLPVFIYLISSLIVTRWWSAAGAKTSGALYQDRAKRFFIGGQFLNGPMLALTLVATYTSASSFIGGPGAAYKMGLGWVWLALIQVPVAILTLGVLGPKFLSQRKKQHSTLIEWLDDRYKNRWLSWLAIISLVVGFVAMISVQFIGGARMFSGVSGISYELGLGLFVITVLAYTLTGGFRAVVITDALQGMIMLLGLIVLLTVVLSQGSLPELMGEVSKQSPDMLSPHGENDYLGWPMMLSFWVLICFGTMGLPHTLVRLLAVKDKASLKRGMVWGTIICFLMTFIPHVCGVLGRALYPDLTVPDEIMPTLISGLMHPFWASVLLAAPIAAVMSSVDSMLLQSAVSIVRDGIVRIRPEMPPAKQVLLTRVAMLIITAIATYWAIKPPQMIVWINLAAFGALQAVFLWPIIAGVFFKELEGHSALMSMVSGLISYLAFQFNPLFIWGVHPIVPALLVSLVIMLLSHRLSVLIRRKLFVQTVN</sequence>
<evidence type="ECO:0000256" key="9">
    <source>
        <dbReference type="ARBA" id="ARBA00023201"/>
    </source>
</evidence>
<dbReference type="Pfam" id="PF00474">
    <property type="entry name" value="SSF"/>
    <property type="match status" value="1"/>
</dbReference>
<dbReference type="AlphaFoldDB" id="A0A431WF43"/>